<dbReference type="CDD" id="cd03709">
    <property type="entry name" value="lepA_C"/>
    <property type="match status" value="1"/>
</dbReference>
<evidence type="ECO:0000256" key="9">
    <source>
        <dbReference type="ARBA" id="ARBA00061052"/>
    </source>
</evidence>
<dbReference type="KEGG" id="cdes:C0J27_05255"/>
<dbReference type="Proteomes" id="UP000254834">
    <property type="component" value="Chromosome"/>
</dbReference>
<dbReference type="EC" id="3.6.5.n1" evidence="10 11"/>
<dbReference type="AlphaFoldDB" id="A0A345ZCU3"/>
<dbReference type="InterPro" id="IPR006297">
    <property type="entry name" value="EF-4"/>
</dbReference>
<evidence type="ECO:0000313" key="14">
    <source>
        <dbReference type="Proteomes" id="UP000254834"/>
    </source>
</evidence>
<keyword evidence="11" id="KW-0648">Protein biosynthesis</keyword>
<evidence type="ECO:0000256" key="4">
    <source>
        <dbReference type="ARBA" id="ARBA00022801"/>
    </source>
</evidence>
<dbReference type="OrthoDB" id="9804431at2"/>
<dbReference type="InterPro" id="IPR027417">
    <property type="entry name" value="P-loop_NTPase"/>
</dbReference>
<evidence type="ECO:0000256" key="2">
    <source>
        <dbReference type="ARBA" id="ARBA00022475"/>
    </source>
</evidence>
<comment type="similarity">
    <text evidence="1 11">Belongs to the TRAFAC class translation factor GTPase superfamily. Classic translation factor GTPase family. LepA subfamily.</text>
</comment>
<dbReference type="FunFam" id="3.30.70.870:FF:000004">
    <property type="entry name" value="Translation factor GUF1, mitochondrial"/>
    <property type="match status" value="1"/>
</dbReference>
<evidence type="ECO:0000256" key="10">
    <source>
        <dbReference type="ARBA" id="ARBA00066744"/>
    </source>
</evidence>
<dbReference type="SUPFAM" id="SSF54980">
    <property type="entry name" value="EF-G C-terminal domain-like"/>
    <property type="match status" value="2"/>
</dbReference>
<evidence type="ECO:0000259" key="12">
    <source>
        <dbReference type="PROSITE" id="PS51722"/>
    </source>
</evidence>
<comment type="function">
    <text evidence="8 11">Required for accurate and efficient protein synthesis under certain stress conditions. May act as a fidelity factor of the translation reaction, by catalyzing a one-codon backward translocation of tRNAs on improperly translocated ribosomes. Back-translocation proceeds from a post-translocation (POST) complex to a pre-translocation (PRE) complex, thus giving elongation factor G a second chance to translocate the tRNAs correctly. Binds to ribosomes in a GTP-dependent manner.</text>
</comment>
<evidence type="ECO:0000256" key="8">
    <source>
        <dbReference type="ARBA" id="ARBA00057626"/>
    </source>
</evidence>
<dbReference type="GO" id="GO:0003746">
    <property type="term" value="F:translation elongation factor activity"/>
    <property type="evidence" value="ECO:0007669"/>
    <property type="project" value="UniProtKB-UniRule"/>
</dbReference>
<dbReference type="FunFam" id="3.30.70.2570:FF:000001">
    <property type="entry name" value="Translation factor GUF1, mitochondrial"/>
    <property type="match status" value="1"/>
</dbReference>
<sequence>MDIKKINLQDIAPDHVRNFSIIAHIDHGKSTLADRLLEFTGTLSTRTGENKQFLDKLQVEKERGITVKAQTASMLYTYNNELYLLNLIDTPGHVDFTYEVSRSLYACQGALLLVDASQGVEAQTMANFYLAFDQDLKVLPVINKIDLPTANIEKVTGELNRLFDFDENDAILTSAKSGIGIKDVLENIITRIPSPESDINKPLKALLFDSRYDDYRGVICLIAVKDGVIKKGDDIFLMQTNTYYEVLEIGLMYPEETPMPALYAGQVGYIITGMKTVREAKIGDTIGHKHTKIEPFPGFSPSKPMMFAGIFPVVNTDFENLADAISKLTLNDASVTVEKKSSTALGLGFRCGFLGLLHMDVFKQRLEQEYDLVIITTAPSVLYKIQLTHDRGLIEIENPSDFPDPAKIESILEPMIDATIIVPERFLGNVFSLCQEKRGHQTKMEFLDENRVIVNYKLPLNEVATDFYDKLKSLTSGYASLDYEVSGYEISDLVKMDILLNGVSVDALSCIVHRSNAQTIGRELCAKLKTVIHRQLFEVVIQAAVGAKILARDQVSPLRKNVTAKCYGGDITRKRKLLEKQKEGKKRMKQVGNIEVPQEAFLAILKR</sequence>
<dbReference type="CDD" id="cd01890">
    <property type="entry name" value="LepA"/>
    <property type="match status" value="1"/>
</dbReference>
<protein>
    <recommendedName>
        <fullName evidence="10 11">Elongation factor 4</fullName>
        <shortName evidence="11">EF-4</shortName>
        <ecNumber evidence="10 11">3.6.5.n1</ecNumber>
    </recommendedName>
    <alternativeName>
        <fullName evidence="11">Ribosomal back-translocase LepA</fullName>
    </alternativeName>
</protein>
<dbReference type="InterPro" id="IPR000795">
    <property type="entry name" value="T_Tr_GTP-bd_dom"/>
</dbReference>
<keyword evidence="3 11" id="KW-0547">Nucleotide-binding</keyword>
<dbReference type="RefSeq" id="WP_115586125.1">
    <property type="nucleotide sequence ID" value="NZ_CP025544.1"/>
</dbReference>
<dbReference type="GO" id="GO:0003924">
    <property type="term" value="F:GTPase activity"/>
    <property type="evidence" value="ECO:0007669"/>
    <property type="project" value="UniProtKB-UniRule"/>
</dbReference>
<gene>
    <name evidence="11" type="primary">lepA</name>
    <name evidence="13" type="ORF">C0J27_05255</name>
</gene>
<dbReference type="Gene3D" id="3.30.70.2570">
    <property type="entry name" value="Elongation factor 4, C-terminal domain"/>
    <property type="match status" value="1"/>
</dbReference>
<dbReference type="CDD" id="cd16260">
    <property type="entry name" value="EF4_III"/>
    <property type="match status" value="1"/>
</dbReference>
<dbReference type="InterPro" id="IPR035654">
    <property type="entry name" value="LepA_IV"/>
</dbReference>
<evidence type="ECO:0000256" key="5">
    <source>
        <dbReference type="ARBA" id="ARBA00023134"/>
    </source>
</evidence>
<feature type="binding site" evidence="11">
    <location>
        <begin position="143"/>
        <end position="146"/>
    </location>
    <ligand>
        <name>GTP</name>
        <dbReference type="ChEBI" id="CHEBI:37565"/>
    </ligand>
</feature>
<dbReference type="PRINTS" id="PR00315">
    <property type="entry name" value="ELONGATNFCT"/>
</dbReference>
<dbReference type="SMART" id="SM00838">
    <property type="entry name" value="EFG_C"/>
    <property type="match status" value="1"/>
</dbReference>
<dbReference type="Pfam" id="PF06421">
    <property type="entry name" value="LepA_C"/>
    <property type="match status" value="1"/>
</dbReference>
<evidence type="ECO:0000256" key="3">
    <source>
        <dbReference type="ARBA" id="ARBA00022741"/>
    </source>
</evidence>
<proteinExistence type="inferred from homology"/>
<dbReference type="HAMAP" id="MF_00071">
    <property type="entry name" value="LepA"/>
    <property type="match status" value="1"/>
</dbReference>
<keyword evidence="13" id="KW-0251">Elongation factor</keyword>
<dbReference type="GO" id="GO:0005525">
    <property type="term" value="F:GTP binding"/>
    <property type="evidence" value="ECO:0007669"/>
    <property type="project" value="UniProtKB-UniRule"/>
</dbReference>
<dbReference type="Gene3D" id="3.30.70.240">
    <property type="match status" value="1"/>
</dbReference>
<name>A0A345ZCU3_9BACT</name>
<comment type="catalytic activity">
    <reaction evidence="7 11">
        <text>GTP + H2O = GDP + phosphate + H(+)</text>
        <dbReference type="Rhea" id="RHEA:19669"/>
        <dbReference type="ChEBI" id="CHEBI:15377"/>
        <dbReference type="ChEBI" id="CHEBI:15378"/>
        <dbReference type="ChEBI" id="CHEBI:37565"/>
        <dbReference type="ChEBI" id="CHEBI:43474"/>
        <dbReference type="ChEBI" id="CHEBI:58189"/>
        <dbReference type="EC" id="3.6.5.n1"/>
    </reaction>
</comment>
<evidence type="ECO:0000313" key="13">
    <source>
        <dbReference type="EMBL" id="AXK61110.1"/>
    </source>
</evidence>
<dbReference type="InterPro" id="IPR013842">
    <property type="entry name" value="LepA_CTD"/>
</dbReference>
<evidence type="ECO:0000256" key="7">
    <source>
        <dbReference type="ARBA" id="ARBA00050293"/>
    </source>
</evidence>
<comment type="similarity">
    <text evidence="9">Belongs to the GTP-binding elongation factor family. LepA subfamily.</text>
</comment>
<dbReference type="GO" id="GO:0005886">
    <property type="term" value="C:plasma membrane"/>
    <property type="evidence" value="ECO:0007669"/>
    <property type="project" value="UniProtKB-SubCell"/>
</dbReference>
<keyword evidence="6 11" id="KW-0472">Membrane</keyword>
<dbReference type="Pfam" id="PF00679">
    <property type="entry name" value="EFG_C"/>
    <property type="match status" value="1"/>
</dbReference>
<dbReference type="NCBIfam" id="TIGR01393">
    <property type="entry name" value="lepA"/>
    <property type="match status" value="1"/>
</dbReference>
<comment type="subcellular location">
    <subcellularLocation>
        <location evidence="11">Cell membrane</location>
        <topology evidence="11">Peripheral membrane protein</topology>
        <orientation evidence="11">Cytoplasmic side</orientation>
    </subcellularLocation>
</comment>
<dbReference type="CDD" id="cd03699">
    <property type="entry name" value="EF4_II"/>
    <property type="match status" value="1"/>
</dbReference>
<dbReference type="SUPFAM" id="SSF52540">
    <property type="entry name" value="P-loop containing nucleoside triphosphate hydrolases"/>
    <property type="match status" value="1"/>
</dbReference>
<dbReference type="PANTHER" id="PTHR43512:SF7">
    <property type="entry name" value="TRANSLATION FACTOR GUF1, MITOCHONDRIAL"/>
    <property type="match status" value="1"/>
</dbReference>
<dbReference type="FunFam" id="3.30.70.240:FF:000007">
    <property type="entry name" value="Translation factor GUF1, mitochondrial"/>
    <property type="match status" value="1"/>
</dbReference>
<dbReference type="EMBL" id="CP025544">
    <property type="protein sequence ID" value="AXK61110.1"/>
    <property type="molecule type" value="Genomic_DNA"/>
</dbReference>
<dbReference type="FunFam" id="2.40.30.10:FF:000015">
    <property type="entry name" value="Translation factor GUF1, mitochondrial"/>
    <property type="match status" value="1"/>
</dbReference>
<dbReference type="Gene3D" id="2.40.30.10">
    <property type="entry name" value="Translation factors"/>
    <property type="match status" value="1"/>
</dbReference>
<keyword evidence="5 11" id="KW-0342">GTP-binding</keyword>
<dbReference type="PROSITE" id="PS00301">
    <property type="entry name" value="G_TR_1"/>
    <property type="match status" value="1"/>
</dbReference>
<dbReference type="InterPro" id="IPR004161">
    <property type="entry name" value="EFTu-like_2"/>
</dbReference>
<dbReference type="NCBIfam" id="TIGR00231">
    <property type="entry name" value="small_GTP"/>
    <property type="match status" value="1"/>
</dbReference>
<dbReference type="InterPro" id="IPR000640">
    <property type="entry name" value="EFG_V-like"/>
</dbReference>
<keyword evidence="14" id="KW-1185">Reference proteome</keyword>
<keyword evidence="2 11" id="KW-1003">Cell membrane</keyword>
<dbReference type="PANTHER" id="PTHR43512">
    <property type="entry name" value="TRANSLATION FACTOR GUF1-RELATED"/>
    <property type="match status" value="1"/>
</dbReference>
<dbReference type="InterPro" id="IPR038363">
    <property type="entry name" value="LepA_C_sf"/>
</dbReference>
<evidence type="ECO:0000256" key="11">
    <source>
        <dbReference type="HAMAP-Rule" id="MF_00071"/>
    </source>
</evidence>
<dbReference type="GO" id="GO:0097177">
    <property type="term" value="F:mitochondrial ribosome binding"/>
    <property type="evidence" value="ECO:0007669"/>
    <property type="project" value="TreeGrafter"/>
</dbReference>
<dbReference type="Gene3D" id="3.30.70.870">
    <property type="entry name" value="Elongation Factor G (Translational Gtpase), domain 3"/>
    <property type="match status" value="1"/>
</dbReference>
<dbReference type="GO" id="GO:0045727">
    <property type="term" value="P:positive regulation of translation"/>
    <property type="evidence" value="ECO:0007669"/>
    <property type="project" value="UniProtKB-UniRule"/>
</dbReference>
<dbReference type="Gene3D" id="3.40.50.300">
    <property type="entry name" value="P-loop containing nucleotide triphosphate hydrolases"/>
    <property type="match status" value="1"/>
</dbReference>
<accession>A0A345ZCU3</accession>
<organism evidence="13 14">
    <name type="scientific">Candidatus Chromulinivorax destructor</name>
    <dbReference type="NCBI Taxonomy" id="2066483"/>
    <lineage>
        <taxon>Bacteria</taxon>
        <taxon>Candidatus Babelota</taxon>
        <taxon>Candidatus Babeliae</taxon>
        <taxon>Candidatus Babeliales</taxon>
        <taxon>Candidatus Chromulinivoraceae</taxon>
        <taxon>Candidatus Chromulinivorax</taxon>
    </lineage>
</organism>
<dbReference type="InterPro" id="IPR005225">
    <property type="entry name" value="Small_GTP-bd"/>
</dbReference>
<feature type="domain" description="Tr-type G" evidence="12">
    <location>
        <begin position="14"/>
        <end position="196"/>
    </location>
</feature>
<dbReference type="InterPro" id="IPR031157">
    <property type="entry name" value="G_TR_CS"/>
</dbReference>
<evidence type="ECO:0000256" key="6">
    <source>
        <dbReference type="ARBA" id="ARBA00023136"/>
    </source>
</evidence>
<dbReference type="FunFam" id="3.40.50.300:FF:000078">
    <property type="entry name" value="Elongation factor 4"/>
    <property type="match status" value="1"/>
</dbReference>
<dbReference type="InterPro" id="IPR035647">
    <property type="entry name" value="EFG_III/V"/>
</dbReference>
<keyword evidence="4 11" id="KW-0378">Hydrolase</keyword>
<dbReference type="Pfam" id="PF00009">
    <property type="entry name" value="GTP_EFTU"/>
    <property type="match status" value="1"/>
</dbReference>
<feature type="binding site" evidence="11">
    <location>
        <begin position="26"/>
        <end position="31"/>
    </location>
    <ligand>
        <name>GTP</name>
        <dbReference type="ChEBI" id="CHEBI:37565"/>
    </ligand>
</feature>
<dbReference type="PROSITE" id="PS51722">
    <property type="entry name" value="G_TR_2"/>
    <property type="match status" value="1"/>
</dbReference>
<reference evidence="13 14" key="1">
    <citation type="submission" date="2017-12" db="EMBL/GenBank/DDBJ databases">
        <title>Chromulinavorax destructans is a abundant pathogen of dominant heterotrophic picoflagllates.</title>
        <authorList>
            <person name="Deeg C.M."/>
            <person name="Zimmer M."/>
            <person name="Suttle C.A."/>
        </authorList>
    </citation>
    <scope>NUCLEOTIDE SEQUENCE [LARGE SCALE GENOMIC DNA]</scope>
    <source>
        <strain evidence="13 14">SeV1</strain>
    </source>
</reference>
<dbReference type="Pfam" id="PF03144">
    <property type="entry name" value="GTP_EFTU_D2"/>
    <property type="match status" value="1"/>
</dbReference>
<evidence type="ECO:0000256" key="1">
    <source>
        <dbReference type="ARBA" id="ARBA00005454"/>
    </source>
</evidence>